<comment type="subcellular location">
    <subcellularLocation>
        <location evidence="1 8">Cell membrane</location>
        <topology evidence="1 8">Multi-pass membrane protein</topology>
    </subcellularLocation>
</comment>
<keyword evidence="7 8" id="KW-0472">Membrane</keyword>
<feature type="domain" description="ABC transmembrane type-1" evidence="9">
    <location>
        <begin position="76"/>
        <end position="283"/>
    </location>
</feature>
<evidence type="ECO:0000256" key="5">
    <source>
        <dbReference type="ARBA" id="ARBA00022692"/>
    </source>
</evidence>
<protein>
    <submittedName>
        <fullName evidence="10">Putative spermidine/putrescine transport system permease protein</fullName>
    </submittedName>
</protein>
<dbReference type="PANTHER" id="PTHR42929">
    <property type="entry name" value="INNER MEMBRANE ABC TRANSPORTER PERMEASE PROTEIN YDCU-RELATED-RELATED"/>
    <property type="match status" value="1"/>
</dbReference>
<evidence type="ECO:0000256" key="2">
    <source>
        <dbReference type="ARBA" id="ARBA00007069"/>
    </source>
</evidence>
<feature type="transmembrane region" description="Helical" evidence="8">
    <location>
        <begin position="264"/>
        <end position="289"/>
    </location>
</feature>
<name>A0A2T0R278_9ACTN</name>
<comment type="similarity">
    <text evidence="2">Belongs to the binding-protein-dependent transport system permease family. CysTW subfamily.</text>
</comment>
<comment type="caution">
    <text evidence="10">The sequence shown here is derived from an EMBL/GenBank/DDBJ whole genome shotgun (WGS) entry which is preliminary data.</text>
</comment>
<dbReference type="GO" id="GO:0005886">
    <property type="term" value="C:plasma membrane"/>
    <property type="evidence" value="ECO:0007669"/>
    <property type="project" value="UniProtKB-SubCell"/>
</dbReference>
<dbReference type="Pfam" id="PF00528">
    <property type="entry name" value="BPD_transp_1"/>
    <property type="match status" value="1"/>
</dbReference>
<evidence type="ECO:0000256" key="7">
    <source>
        <dbReference type="ARBA" id="ARBA00023136"/>
    </source>
</evidence>
<accession>A0A2T0R278</accession>
<evidence type="ECO:0000256" key="6">
    <source>
        <dbReference type="ARBA" id="ARBA00022989"/>
    </source>
</evidence>
<dbReference type="EMBL" id="PVZF01000008">
    <property type="protein sequence ID" value="PRY13613.1"/>
    <property type="molecule type" value="Genomic_DNA"/>
</dbReference>
<sequence length="303" mass="31448">MSAPTLERPAAGGISPAVRRVGGTAVLLAPGGVLLVLFAALPVLALLVIGFTRPDGSVGVANFTQVLGSSTYVPLLLKTLLVAFAVTVLSIAIAWPAAWALARYVSPRRRSTVLGLVVIPFITSQLLTIYGFVVLLQAGGPVMWLVSRLGLTSAQASLMYTPTATFVVLVVESLPTAMLVLHSASEQVDGNLLEASRTLGSGRFGTFVRVVWPVCSSMVGVNFALTFVQTVGAFAEPNIVGGPSGQMYGSTIAAQLQQGVNQQFAVALSLVMLLAGLVVVGVVTAALAWQRTHLSGQLKGARP</sequence>
<feature type="transmembrane region" description="Helical" evidence="8">
    <location>
        <begin position="72"/>
        <end position="101"/>
    </location>
</feature>
<evidence type="ECO:0000256" key="1">
    <source>
        <dbReference type="ARBA" id="ARBA00004651"/>
    </source>
</evidence>
<feature type="transmembrane region" description="Helical" evidence="8">
    <location>
        <begin position="158"/>
        <end position="181"/>
    </location>
</feature>
<dbReference type="CDD" id="cd06261">
    <property type="entry name" value="TM_PBP2"/>
    <property type="match status" value="1"/>
</dbReference>
<dbReference type="Gene3D" id="1.10.3720.10">
    <property type="entry name" value="MetI-like"/>
    <property type="match status" value="1"/>
</dbReference>
<evidence type="ECO:0000313" key="10">
    <source>
        <dbReference type="EMBL" id="PRY13613.1"/>
    </source>
</evidence>
<keyword evidence="11" id="KW-1185">Reference proteome</keyword>
<gene>
    <name evidence="10" type="ORF">CLV37_108284</name>
</gene>
<dbReference type="OrthoDB" id="9808619at2"/>
<evidence type="ECO:0000256" key="8">
    <source>
        <dbReference type="RuleBase" id="RU363032"/>
    </source>
</evidence>
<feature type="transmembrane region" description="Helical" evidence="8">
    <location>
        <begin position="113"/>
        <end position="138"/>
    </location>
</feature>
<reference evidence="10 11" key="1">
    <citation type="submission" date="2018-03" db="EMBL/GenBank/DDBJ databases">
        <title>Genomic Encyclopedia of Archaeal and Bacterial Type Strains, Phase II (KMG-II): from individual species to whole genera.</title>
        <authorList>
            <person name="Goeker M."/>
        </authorList>
    </citation>
    <scope>NUCLEOTIDE SEQUENCE [LARGE SCALE GENOMIC DNA]</scope>
    <source>
        <strain evidence="10 11">DSM 19711</strain>
    </source>
</reference>
<evidence type="ECO:0000259" key="9">
    <source>
        <dbReference type="PROSITE" id="PS50928"/>
    </source>
</evidence>
<keyword evidence="6 8" id="KW-1133">Transmembrane helix</keyword>
<dbReference type="GO" id="GO:0055085">
    <property type="term" value="P:transmembrane transport"/>
    <property type="evidence" value="ECO:0007669"/>
    <property type="project" value="InterPro"/>
</dbReference>
<dbReference type="RefSeq" id="WP_106212529.1">
    <property type="nucleotide sequence ID" value="NZ_PVZF01000008.1"/>
</dbReference>
<keyword evidence="5 8" id="KW-0812">Transmembrane</keyword>
<dbReference type="PANTHER" id="PTHR42929:SF1">
    <property type="entry name" value="INNER MEMBRANE ABC TRANSPORTER PERMEASE PROTEIN YDCU-RELATED"/>
    <property type="match status" value="1"/>
</dbReference>
<evidence type="ECO:0000256" key="4">
    <source>
        <dbReference type="ARBA" id="ARBA00022475"/>
    </source>
</evidence>
<keyword evidence="3 8" id="KW-0813">Transport</keyword>
<evidence type="ECO:0000313" key="11">
    <source>
        <dbReference type="Proteomes" id="UP000238083"/>
    </source>
</evidence>
<dbReference type="InterPro" id="IPR035906">
    <property type="entry name" value="MetI-like_sf"/>
</dbReference>
<keyword evidence="4" id="KW-1003">Cell membrane</keyword>
<dbReference type="AlphaFoldDB" id="A0A2T0R278"/>
<dbReference type="SUPFAM" id="SSF161098">
    <property type="entry name" value="MetI-like"/>
    <property type="match status" value="1"/>
</dbReference>
<organism evidence="10 11">
    <name type="scientific">Kineococcus rhizosphaerae</name>
    <dbReference type="NCBI Taxonomy" id="559628"/>
    <lineage>
        <taxon>Bacteria</taxon>
        <taxon>Bacillati</taxon>
        <taxon>Actinomycetota</taxon>
        <taxon>Actinomycetes</taxon>
        <taxon>Kineosporiales</taxon>
        <taxon>Kineosporiaceae</taxon>
        <taxon>Kineococcus</taxon>
    </lineage>
</organism>
<dbReference type="InterPro" id="IPR000515">
    <property type="entry name" value="MetI-like"/>
</dbReference>
<proteinExistence type="inferred from homology"/>
<dbReference type="PROSITE" id="PS50928">
    <property type="entry name" value="ABC_TM1"/>
    <property type="match status" value="1"/>
</dbReference>
<dbReference type="Proteomes" id="UP000238083">
    <property type="component" value="Unassembled WGS sequence"/>
</dbReference>
<evidence type="ECO:0000256" key="3">
    <source>
        <dbReference type="ARBA" id="ARBA00022448"/>
    </source>
</evidence>
<feature type="transmembrane region" description="Helical" evidence="8">
    <location>
        <begin position="25"/>
        <end position="52"/>
    </location>
</feature>